<dbReference type="KEGG" id="tpx:Turpa_1034"/>
<dbReference type="SUPFAM" id="SSF50129">
    <property type="entry name" value="GroES-like"/>
    <property type="match status" value="1"/>
</dbReference>
<reference evidence="2 3" key="1">
    <citation type="submission" date="2012-06" db="EMBL/GenBank/DDBJ databases">
        <title>The complete chromosome of genome of Turneriella parva DSM 21527.</title>
        <authorList>
            <consortium name="US DOE Joint Genome Institute (JGI-PGF)"/>
            <person name="Lucas S."/>
            <person name="Han J."/>
            <person name="Lapidus A."/>
            <person name="Bruce D."/>
            <person name="Goodwin L."/>
            <person name="Pitluck S."/>
            <person name="Peters L."/>
            <person name="Kyrpides N."/>
            <person name="Mavromatis K."/>
            <person name="Ivanova N."/>
            <person name="Mikhailova N."/>
            <person name="Chertkov O."/>
            <person name="Detter J.C."/>
            <person name="Tapia R."/>
            <person name="Han C."/>
            <person name="Land M."/>
            <person name="Hauser L."/>
            <person name="Markowitz V."/>
            <person name="Cheng J.-F."/>
            <person name="Hugenholtz P."/>
            <person name="Woyke T."/>
            <person name="Wu D."/>
            <person name="Gronow S."/>
            <person name="Wellnitz S."/>
            <person name="Brambilla E."/>
            <person name="Klenk H.-P."/>
            <person name="Eisen J.A."/>
        </authorList>
    </citation>
    <scope>NUCLEOTIDE SEQUENCE [LARGE SCALE GENOMIC DNA]</scope>
    <source>
        <strain evidence="3">ATCC BAA-1111 / DSM 21527 / NCTC 11395 / H</strain>
    </source>
</reference>
<organism evidence="2 3">
    <name type="scientific">Turneriella parva (strain ATCC BAA-1111 / DSM 21527 / NCTC 11395 / H)</name>
    <name type="common">Leptospira parva</name>
    <dbReference type="NCBI Taxonomy" id="869212"/>
    <lineage>
        <taxon>Bacteria</taxon>
        <taxon>Pseudomonadati</taxon>
        <taxon>Spirochaetota</taxon>
        <taxon>Spirochaetia</taxon>
        <taxon>Leptospirales</taxon>
        <taxon>Leptospiraceae</taxon>
        <taxon>Turneriella</taxon>
    </lineage>
</organism>
<dbReference type="STRING" id="869212.Turpa_1034"/>
<evidence type="ECO:0000313" key="3">
    <source>
        <dbReference type="Proteomes" id="UP000006048"/>
    </source>
</evidence>
<dbReference type="Gene3D" id="3.90.180.10">
    <property type="entry name" value="Medium-chain alcohol dehydrogenases, catalytic domain"/>
    <property type="match status" value="1"/>
</dbReference>
<dbReference type="InterPro" id="IPR036291">
    <property type="entry name" value="NAD(P)-bd_dom_sf"/>
</dbReference>
<dbReference type="PANTHER" id="PTHR11695:SF648">
    <property type="entry name" value="ZINC-BINDING OXIDOREDUCTASE"/>
    <property type="match status" value="1"/>
</dbReference>
<protein>
    <submittedName>
        <fullName evidence="2">Alcohol dehydrogenase zinc-binding domain protein</fullName>
    </submittedName>
</protein>
<dbReference type="InterPro" id="IPR050700">
    <property type="entry name" value="YIM1/Zinc_Alcohol_DH_Fams"/>
</dbReference>
<dbReference type="Pfam" id="PF08240">
    <property type="entry name" value="ADH_N"/>
    <property type="match status" value="1"/>
</dbReference>
<keyword evidence="3" id="KW-1185">Reference proteome</keyword>
<feature type="domain" description="Enoyl reductase (ER)" evidence="1">
    <location>
        <begin position="10"/>
        <end position="315"/>
    </location>
</feature>
<sequence>MKAAYREHYRDALTVREVAQPVAHPDEILVRVHATTVNRTDCAVMTGKPFIMRFFTGLMKPRSPIPGTDFAGEVVAVGDKVSLFKKGQRVFGFNDQGLGSQAEYVAVSEQQAVAEIPQNVSYPQAAASLEAAHYAYNFLSKVKHTAGAQVLVNGATGGIGSAMVQFLRHAGVRVTATANTKNLALVKQLGAERVINFEIEDFTRIEDRFEFVFDAVGKSTFCKCRHLLKPKGVYISSEPGPWLQNPLLALFTPLLPGKTVKFPLPLDIKRSIKFISELLASGAFKPVIDRTYALDQIAEAYTYVASGAKTGNVVIEI</sequence>
<dbReference type="Proteomes" id="UP000006048">
    <property type="component" value="Chromosome"/>
</dbReference>
<dbReference type="InterPro" id="IPR020843">
    <property type="entry name" value="ER"/>
</dbReference>
<proteinExistence type="predicted"/>
<dbReference type="EMBL" id="CP002959">
    <property type="protein sequence ID" value="AFM11683.1"/>
    <property type="molecule type" value="Genomic_DNA"/>
</dbReference>
<dbReference type="OrthoDB" id="9792162at2"/>
<dbReference type="HOGENOM" id="CLU_026673_3_3_12"/>
<dbReference type="InterPro" id="IPR013154">
    <property type="entry name" value="ADH-like_N"/>
</dbReference>
<gene>
    <name evidence="2" type="ordered locus">Turpa_1034</name>
</gene>
<dbReference type="InterPro" id="IPR011032">
    <property type="entry name" value="GroES-like_sf"/>
</dbReference>
<dbReference type="SUPFAM" id="SSF51735">
    <property type="entry name" value="NAD(P)-binding Rossmann-fold domains"/>
    <property type="match status" value="1"/>
</dbReference>
<dbReference type="AlphaFoldDB" id="I4B326"/>
<dbReference type="CDD" id="cd08267">
    <property type="entry name" value="MDR1"/>
    <property type="match status" value="1"/>
</dbReference>
<dbReference type="SMART" id="SM00829">
    <property type="entry name" value="PKS_ER"/>
    <property type="match status" value="1"/>
</dbReference>
<dbReference type="PANTHER" id="PTHR11695">
    <property type="entry name" value="ALCOHOL DEHYDROGENASE RELATED"/>
    <property type="match status" value="1"/>
</dbReference>
<dbReference type="Gene3D" id="3.40.50.720">
    <property type="entry name" value="NAD(P)-binding Rossmann-like Domain"/>
    <property type="match status" value="1"/>
</dbReference>
<dbReference type="RefSeq" id="WP_014802201.1">
    <property type="nucleotide sequence ID" value="NC_018020.1"/>
</dbReference>
<accession>I4B326</accession>
<evidence type="ECO:0000313" key="2">
    <source>
        <dbReference type="EMBL" id="AFM11683.1"/>
    </source>
</evidence>
<evidence type="ECO:0000259" key="1">
    <source>
        <dbReference type="SMART" id="SM00829"/>
    </source>
</evidence>
<dbReference type="GO" id="GO:0016491">
    <property type="term" value="F:oxidoreductase activity"/>
    <property type="evidence" value="ECO:0007669"/>
    <property type="project" value="InterPro"/>
</dbReference>
<name>I4B326_TURPD</name>
<dbReference type="Pfam" id="PF13602">
    <property type="entry name" value="ADH_zinc_N_2"/>
    <property type="match status" value="1"/>
</dbReference>